<evidence type="ECO:0000313" key="3">
    <source>
        <dbReference type="Proteomes" id="UP000743899"/>
    </source>
</evidence>
<evidence type="ECO:0000313" key="2">
    <source>
        <dbReference type="EMBL" id="NCU18560.1"/>
    </source>
</evidence>
<dbReference type="InterPro" id="IPR004042">
    <property type="entry name" value="Intein_endonuc_central"/>
</dbReference>
<accession>A0ABX0A550</accession>
<feature type="domain" description="DOD-type homing endonuclease" evidence="1">
    <location>
        <begin position="76"/>
        <end position="203"/>
    </location>
</feature>
<sequence>MPRKPGITDEYIIRMYKSGLPYKKMVQITGLSDRAIRNVLYKHNIEMNREQSSGQPRKHKVNENFFKSWSHEMAWVLGLLITDGTISQNSIVFSQKDTKILRLIAKFMNADETIYEPTGSRTTSILVINSKTIVKDLESFGIFANKSLNVPFPEVPNEYLPSFVRGIIDGDGWVQKTGYVMNVTTGSKQFAEKLLEIFKSWQLRCEITIEKTKNNKPIYRVWVKGKNDLPKLAKIIYTNIVNDNYVDYKRLRMQVHSNQIKNT</sequence>
<dbReference type="InterPro" id="IPR004860">
    <property type="entry name" value="LAGLIDADG_dom"/>
</dbReference>
<keyword evidence="3" id="KW-1185">Reference proteome</keyword>
<dbReference type="InterPro" id="IPR027434">
    <property type="entry name" value="Homing_endonucl"/>
</dbReference>
<proteinExistence type="predicted"/>
<dbReference type="PROSITE" id="PS50819">
    <property type="entry name" value="INTEIN_ENDONUCLEASE"/>
    <property type="match status" value="1"/>
</dbReference>
<gene>
    <name evidence="2" type="ORF">GW534_12675</name>
</gene>
<dbReference type="Gene3D" id="1.10.10.60">
    <property type="entry name" value="Homeodomain-like"/>
    <property type="match status" value="1"/>
</dbReference>
<protein>
    <recommendedName>
        <fullName evidence="1">DOD-type homing endonuclease domain-containing protein</fullName>
    </recommendedName>
</protein>
<evidence type="ECO:0000259" key="1">
    <source>
        <dbReference type="PROSITE" id="PS50819"/>
    </source>
</evidence>
<organism evidence="2 3">
    <name type="scientific">Pallidibacillus pasinlerensis</name>
    <dbReference type="NCBI Taxonomy" id="2703818"/>
    <lineage>
        <taxon>Bacteria</taxon>
        <taxon>Bacillati</taxon>
        <taxon>Bacillota</taxon>
        <taxon>Bacilli</taxon>
        <taxon>Bacillales</taxon>
        <taxon>Bacillaceae</taxon>
        <taxon>Pallidibacillus</taxon>
    </lineage>
</organism>
<dbReference type="Pfam" id="PF14528">
    <property type="entry name" value="LAGLIDADG_3"/>
    <property type="match status" value="1"/>
</dbReference>
<dbReference type="EMBL" id="JAACYS010000066">
    <property type="protein sequence ID" value="NCU18560.1"/>
    <property type="molecule type" value="Genomic_DNA"/>
</dbReference>
<comment type="caution">
    <text evidence="2">The sequence shown here is derived from an EMBL/GenBank/DDBJ whole genome shotgun (WGS) entry which is preliminary data.</text>
</comment>
<dbReference type="SUPFAM" id="SSF55608">
    <property type="entry name" value="Homing endonucleases"/>
    <property type="match status" value="2"/>
</dbReference>
<reference evidence="2 3" key="1">
    <citation type="submission" date="2020-01" db="EMBL/GenBank/DDBJ databases">
        <title>A novel Bacillus sp. from Pasinler.</title>
        <authorList>
            <person name="Adiguzel A."/>
            <person name="Ay H."/>
            <person name="Baltaci M.O."/>
        </authorList>
    </citation>
    <scope>NUCLEOTIDE SEQUENCE [LARGE SCALE GENOMIC DNA]</scope>
    <source>
        <strain evidence="2 3">P1</strain>
    </source>
</reference>
<name>A0ABX0A550_9BACI</name>
<dbReference type="Proteomes" id="UP000743899">
    <property type="component" value="Unassembled WGS sequence"/>
</dbReference>
<dbReference type="Gene3D" id="3.10.28.10">
    <property type="entry name" value="Homing endonucleases"/>
    <property type="match status" value="1"/>
</dbReference>
<dbReference type="RefSeq" id="WP_161921389.1">
    <property type="nucleotide sequence ID" value="NZ_JAACYS010000066.1"/>
</dbReference>